<reference evidence="2 3" key="1">
    <citation type="journal article" date="2015" name="Genome Biol.">
        <title>Comparative genomics of Steinernema reveals deeply conserved gene regulatory networks.</title>
        <authorList>
            <person name="Dillman A.R."/>
            <person name="Macchietto M."/>
            <person name="Porter C.F."/>
            <person name="Rogers A."/>
            <person name="Williams B."/>
            <person name="Antoshechkin I."/>
            <person name="Lee M.M."/>
            <person name="Goodwin Z."/>
            <person name="Lu X."/>
            <person name="Lewis E.E."/>
            <person name="Goodrich-Blair H."/>
            <person name="Stock S.P."/>
            <person name="Adams B.J."/>
            <person name="Sternberg P.W."/>
            <person name="Mortazavi A."/>
        </authorList>
    </citation>
    <scope>NUCLEOTIDE SEQUENCE [LARGE SCALE GENOMIC DNA]</scope>
    <source>
        <strain evidence="2 3">ALL</strain>
    </source>
</reference>
<dbReference type="EMBL" id="AZBU02000004">
    <property type="protein sequence ID" value="TKR81906.1"/>
    <property type="molecule type" value="Genomic_DNA"/>
</dbReference>
<organism evidence="2 3">
    <name type="scientific">Steinernema carpocapsae</name>
    <name type="common">Entomopathogenic nematode</name>
    <dbReference type="NCBI Taxonomy" id="34508"/>
    <lineage>
        <taxon>Eukaryota</taxon>
        <taxon>Metazoa</taxon>
        <taxon>Ecdysozoa</taxon>
        <taxon>Nematoda</taxon>
        <taxon>Chromadorea</taxon>
        <taxon>Rhabditida</taxon>
        <taxon>Tylenchina</taxon>
        <taxon>Panagrolaimomorpha</taxon>
        <taxon>Strongyloidoidea</taxon>
        <taxon>Steinernematidae</taxon>
        <taxon>Steinernema</taxon>
    </lineage>
</organism>
<feature type="region of interest" description="Disordered" evidence="1">
    <location>
        <begin position="1"/>
        <end position="97"/>
    </location>
</feature>
<dbReference type="AlphaFoldDB" id="A0A4U5NGM4"/>
<sequence>MESAAGGQRGKRDSTPLSISCNSSSGVPKRKSKQNKDSYQPRKGSSKKNHAKLPGSCYNPQDTSKGQRRERRREKEDDGGGNTQQDSTRKKRTHEKTVAALSEVPCLTTRTIDSDVITAKSSKASKKSSKGKVENVSQIFVEFSMFLSGIYQQNLSFYVLNLSDRI</sequence>
<reference evidence="2 3" key="2">
    <citation type="journal article" date="2019" name="G3 (Bethesda)">
        <title>Hybrid Assembly of the Genome of the Entomopathogenic Nematode Steinernema carpocapsae Identifies the X-Chromosome.</title>
        <authorList>
            <person name="Serra L."/>
            <person name="Macchietto M."/>
            <person name="Macias-Munoz A."/>
            <person name="McGill C.J."/>
            <person name="Rodriguez I.M."/>
            <person name="Rodriguez B."/>
            <person name="Murad R."/>
            <person name="Mortazavi A."/>
        </authorList>
    </citation>
    <scope>NUCLEOTIDE SEQUENCE [LARGE SCALE GENOMIC DNA]</scope>
    <source>
        <strain evidence="2 3">ALL</strain>
    </source>
</reference>
<evidence type="ECO:0000313" key="2">
    <source>
        <dbReference type="EMBL" id="TKR81906.1"/>
    </source>
</evidence>
<comment type="caution">
    <text evidence="2">The sequence shown here is derived from an EMBL/GenBank/DDBJ whole genome shotgun (WGS) entry which is preliminary data.</text>
</comment>
<proteinExistence type="predicted"/>
<name>A0A4U5NGM4_STECR</name>
<feature type="compositionally biased region" description="Polar residues" evidence="1">
    <location>
        <begin position="15"/>
        <end position="26"/>
    </location>
</feature>
<evidence type="ECO:0000256" key="1">
    <source>
        <dbReference type="SAM" id="MobiDB-lite"/>
    </source>
</evidence>
<keyword evidence="3" id="KW-1185">Reference proteome</keyword>
<dbReference type="Proteomes" id="UP000298663">
    <property type="component" value="Unassembled WGS sequence"/>
</dbReference>
<dbReference type="OrthoDB" id="270392at2759"/>
<evidence type="ECO:0000313" key="3">
    <source>
        <dbReference type="Proteomes" id="UP000298663"/>
    </source>
</evidence>
<protein>
    <submittedName>
        <fullName evidence="2">Uncharacterized protein</fullName>
    </submittedName>
</protein>
<accession>A0A4U5NGM4</accession>
<gene>
    <name evidence="2" type="ORF">L596_015703</name>
</gene>